<dbReference type="CDD" id="cd02440">
    <property type="entry name" value="AdoMet_MTases"/>
    <property type="match status" value="1"/>
</dbReference>
<dbReference type="RefSeq" id="WP_186987963.1">
    <property type="nucleotide sequence ID" value="NZ_CP052909.1"/>
</dbReference>
<accession>A0A7G8PVJ2</accession>
<dbReference type="GO" id="GO:0032259">
    <property type="term" value="P:methylation"/>
    <property type="evidence" value="ECO:0007669"/>
    <property type="project" value="UniProtKB-KW"/>
</dbReference>
<keyword evidence="1" id="KW-0489">Methyltransferase</keyword>
<evidence type="ECO:0000313" key="1">
    <source>
        <dbReference type="EMBL" id="QNJ98358.1"/>
    </source>
</evidence>
<dbReference type="KEGG" id="alti:ALE3EI_1809"/>
<dbReference type="Proteomes" id="UP000515514">
    <property type="component" value="Chromosome"/>
</dbReference>
<dbReference type="AlphaFoldDB" id="A0A7G8PVJ2"/>
<evidence type="ECO:0000313" key="2">
    <source>
        <dbReference type="Proteomes" id="UP000515514"/>
    </source>
</evidence>
<sequence>MSNTCRICGNTEDNTKYTAREMMYGSRKEFGYFQCDSCDCLQIETIPENMDTYYPEDYYSFDKYDGKKFEGLKGAIKKSQYKAAALSGSCYQKTLGKLFGKKEYDIFNDLEVTQTTRILDVGCGNGRNFLYPLAEVGFTNVSGCDPYLEETIAYGNGLTIENVSVVDMEGNFEIITYHHAFEHLERPLLNLEKVYELLTDNGVCIIRIPTVSSHAWEHYGTDWVQLDAPRHFFLYSIKSMEILAQKTGFEIYNVEFDSTHFQFTGSEKYRNDIPLSDPKSKGLLDSIQRKFDEYNYGLQANKLNKDDFGDQAAFYLRKK</sequence>
<dbReference type="Gene3D" id="3.40.50.150">
    <property type="entry name" value="Vaccinia Virus protein VP39"/>
    <property type="match status" value="1"/>
</dbReference>
<keyword evidence="1" id="KW-0808">Transferase</keyword>
<protein>
    <submittedName>
        <fullName evidence="1">Methyltransferase type 12</fullName>
    </submittedName>
</protein>
<dbReference type="EMBL" id="CP052909">
    <property type="protein sequence ID" value="QNJ98358.1"/>
    <property type="molecule type" value="Genomic_DNA"/>
</dbReference>
<dbReference type="SUPFAM" id="SSF53335">
    <property type="entry name" value="S-adenosyl-L-methionine-dependent methyltransferases"/>
    <property type="match status" value="1"/>
</dbReference>
<keyword evidence="2" id="KW-1185">Reference proteome</keyword>
<dbReference type="GO" id="GO:0008168">
    <property type="term" value="F:methyltransferase activity"/>
    <property type="evidence" value="ECO:0007669"/>
    <property type="project" value="UniProtKB-KW"/>
</dbReference>
<organism evidence="1 2">
    <name type="scientific">Constantimarinum furrinae</name>
    <dbReference type="NCBI Taxonomy" id="2562285"/>
    <lineage>
        <taxon>Bacteria</taxon>
        <taxon>Pseudomonadati</taxon>
        <taxon>Bacteroidota</taxon>
        <taxon>Flavobacteriia</taxon>
        <taxon>Flavobacteriales</taxon>
        <taxon>Flavobacteriaceae</taxon>
        <taxon>Altibacter/Constantimarinum group</taxon>
        <taxon>Constantimarinum</taxon>
    </lineage>
</organism>
<proteinExistence type="predicted"/>
<name>A0A7G8PVJ2_9FLAO</name>
<gene>
    <name evidence="1" type="ORF">ALE3EI_1809</name>
</gene>
<dbReference type="PANTHER" id="PTHR43861">
    <property type="entry name" value="TRANS-ACONITATE 2-METHYLTRANSFERASE-RELATED"/>
    <property type="match status" value="1"/>
</dbReference>
<dbReference type="Pfam" id="PF13489">
    <property type="entry name" value="Methyltransf_23"/>
    <property type="match status" value="1"/>
</dbReference>
<reference evidence="1 2" key="1">
    <citation type="submission" date="2020-04" db="EMBL/GenBank/DDBJ databases">
        <title>Genome sequence of Altibacter aquimarinus strain ALE3EI.</title>
        <authorList>
            <person name="Oh H.-M."/>
            <person name="Jang D."/>
        </authorList>
    </citation>
    <scope>NUCLEOTIDE SEQUENCE [LARGE SCALE GENOMIC DNA]</scope>
    <source>
        <strain evidence="1 2">ALE3EI</strain>
    </source>
</reference>
<dbReference type="InterPro" id="IPR029063">
    <property type="entry name" value="SAM-dependent_MTases_sf"/>
</dbReference>